<feature type="region of interest" description="Disordered" evidence="4">
    <location>
        <begin position="202"/>
        <end position="237"/>
    </location>
</feature>
<dbReference type="Pfam" id="PF00076">
    <property type="entry name" value="RRM_1"/>
    <property type="match status" value="1"/>
</dbReference>
<dbReference type="Gene3D" id="1.10.20.70">
    <property type="entry name" value="Transcription termination and cleavage factor, C-terminal domain"/>
    <property type="match status" value="1"/>
</dbReference>
<dbReference type="InterPro" id="IPR038192">
    <property type="entry name" value="CSTF_C_sf"/>
</dbReference>
<organism evidence="6 7">
    <name type="scientific">Basidiobolus meristosporus CBS 931.73</name>
    <dbReference type="NCBI Taxonomy" id="1314790"/>
    <lineage>
        <taxon>Eukaryota</taxon>
        <taxon>Fungi</taxon>
        <taxon>Fungi incertae sedis</taxon>
        <taxon>Zoopagomycota</taxon>
        <taxon>Entomophthoromycotina</taxon>
        <taxon>Basidiobolomycetes</taxon>
        <taxon>Basidiobolales</taxon>
        <taxon>Basidiobolaceae</taxon>
        <taxon>Basidiobolus</taxon>
    </lineage>
</organism>
<name>A0A1Y1YXE9_9FUNG</name>
<dbReference type="InterPro" id="IPR025742">
    <property type="entry name" value="CSTF2_hinge"/>
</dbReference>
<dbReference type="InterPro" id="IPR000504">
    <property type="entry name" value="RRM_dom"/>
</dbReference>
<dbReference type="AlphaFoldDB" id="A0A1Y1YXE9"/>
<dbReference type="InParanoid" id="A0A1Y1YXE9"/>
<dbReference type="PANTHER" id="PTHR45735">
    <property type="entry name" value="CLEAVAGE STIMULATION FACTOR SUBUNIT 2"/>
    <property type="match status" value="1"/>
</dbReference>
<feature type="compositionally biased region" description="Polar residues" evidence="4">
    <location>
        <begin position="101"/>
        <end position="123"/>
    </location>
</feature>
<dbReference type="GO" id="GO:0005847">
    <property type="term" value="C:mRNA cleavage and polyadenylation specificity factor complex"/>
    <property type="evidence" value="ECO:0007669"/>
    <property type="project" value="TreeGrafter"/>
</dbReference>
<evidence type="ECO:0000313" key="7">
    <source>
        <dbReference type="Proteomes" id="UP000193498"/>
    </source>
</evidence>
<dbReference type="PROSITE" id="PS50102">
    <property type="entry name" value="RRM"/>
    <property type="match status" value="1"/>
</dbReference>
<dbReference type="STRING" id="1314790.A0A1Y1YXE9"/>
<evidence type="ECO:0000259" key="5">
    <source>
        <dbReference type="PROSITE" id="PS50102"/>
    </source>
</evidence>
<keyword evidence="3" id="KW-0694">RNA-binding</keyword>
<keyword evidence="2" id="KW-0539">Nucleus</keyword>
<dbReference type="OrthoDB" id="272703at2759"/>
<dbReference type="GO" id="GO:0031124">
    <property type="term" value="P:mRNA 3'-end processing"/>
    <property type="evidence" value="ECO:0007669"/>
    <property type="project" value="InterPro"/>
</dbReference>
<dbReference type="InterPro" id="IPR035979">
    <property type="entry name" value="RBD_domain_sf"/>
</dbReference>
<comment type="subcellular location">
    <subcellularLocation>
        <location evidence="1">Nucleus</location>
    </subcellularLocation>
</comment>
<dbReference type="GO" id="GO:0003729">
    <property type="term" value="F:mRNA binding"/>
    <property type="evidence" value="ECO:0007669"/>
    <property type="project" value="TreeGrafter"/>
</dbReference>
<evidence type="ECO:0000256" key="1">
    <source>
        <dbReference type="ARBA" id="ARBA00004123"/>
    </source>
</evidence>
<proteinExistence type="predicted"/>
<comment type="caution">
    <text evidence="6">The sequence shown here is derived from an EMBL/GenBank/DDBJ whole genome shotgun (WGS) entry which is preliminary data.</text>
</comment>
<evidence type="ECO:0000313" key="6">
    <source>
        <dbReference type="EMBL" id="ORY02712.1"/>
    </source>
</evidence>
<evidence type="ECO:0000256" key="2">
    <source>
        <dbReference type="ARBA" id="ARBA00023242"/>
    </source>
</evidence>
<sequence>MSQVKNPRAVFVGNIPYELTEEQLIDIFKEVGPVVSFRLVFDRETGRPKGYGFCEFLDAETASSAVRNLNNYDVGGRQLRVDYTENDATSNAAGRDGDGFHNSNDPRLSASQSVPSTESVSNTISNMNTNQLAELMSQMKSFAQQSPEQARSVLTKNPQLAYGIFQAMVAMNLVDHHVLQRLLNQLPGQATNVPTPVAPAFPGPADNTSLPVPSKAPPPSSTSTGIPGAIGGNANPAMSDHLQEQQRVLLMQLLNLTPQQIDSLPPEQRQHILQLKAQIMMGQGQT</sequence>
<dbReference type="Pfam" id="PF14327">
    <property type="entry name" value="CSTF2_hinge"/>
    <property type="match status" value="1"/>
</dbReference>
<dbReference type="EMBL" id="MCFE01000054">
    <property type="protein sequence ID" value="ORY02712.1"/>
    <property type="molecule type" value="Genomic_DNA"/>
</dbReference>
<dbReference type="Proteomes" id="UP000193498">
    <property type="component" value="Unassembled WGS sequence"/>
</dbReference>
<dbReference type="PANTHER" id="PTHR45735:SF2">
    <property type="entry name" value="CLEAVAGE STIMULATION FACTOR SUBUNIT 2"/>
    <property type="match status" value="1"/>
</dbReference>
<reference evidence="6 7" key="1">
    <citation type="submission" date="2016-07" db="EMBL/GenBank/DDBJ databases">
        <title>Pervasive Adenine N6-methylation of Active Genes in Fungi.</title>
        <authorList>
            <consortium name="DOE Joint Genome Institute"/>
            <person name="Mondo S.J."/>
            <person name="Dannebaum R.O."/>
            <person name="Kuo R.C."/>
            <person name="Labutti K."/>
            <person name="Haridas S."/>
            <person name="Kuo A."/>
            <person name="Salamov A."/>
            <person name="Ahrendt S.R."/>
            <person name="Lipzen A."/>
            <person name="Sullivan W."/>
            <person name="Andreopoulos W.B."/>
            <person name="Clum A."/>
            <person name="Lindquist E."/>
            <person name="Daum C."/>
            <person name="Ramamoorthy G.K."/>
            <person name="Gryganskyi A."/>
            <person name="Culley D."/>
            <person name="Magnuson J.K."/>
            <person name="James T.Y."/>
            <person name="O'Malley M.A."/>
            <person name="Stajich J.E."/>
            <person name="Spatafora J.W."/>
            <person name="Visel A."/>
            <person name="Grigoriev I.V."/>
        </authorList>
    </citation>
    <scope>NUCLEOTIDE SEQUENCE [LARGE SCALE GENOMIC DNA]</scope>
    <source>
        <strain evidence="6 7">CBS 931.73</strain>
    </source>
</reference>
<feature type="region of interest" description="Disordered" evidence="4">
    <location>
        <begin position="88"/>
        <end position="123"/>
    </location>
</feature>
<dbReference type="CDD" id="cd12398">
    <property type="entry name" value="RRM_CSTF2_RNA15_like"/>
    <property type="match status" value="1"/>
</dbReference>
<dbReference type="Gene3D" id="3.30.70.330">
    <property type="match status" value="1"/>
</dbReference>
<evidence type="ECO:0000256" key="4">
    <source>
        <dbReference type="SAM" id="MobiDB-lite"/>
    </source>
</evidence>
<keyword evidence="7" id="KW-1185">Reference proteome</keyword>
<accession>A0A1Y1YXE9</accession>
<evidence type="ECO:0000256" key="3">
    <source>
        <dbReference type="PROSITE-ProRule" id="PRU00176"/>
    </source>
</evidence>
<protein>
    <recommendedName>
        <fullName evidence="5">RRM domain-containing protein</fullName>
    </recommendedName>
</protein>
<dbReference type="InterPro" id="IPR012677">
    <property type="entry name" value="Nucleotide-bd_a/b_plait_sf"/>
</dbReference>
<gene>
    <name evidence="6" type="ORF">K493DRAFT_79620</name>
</gene>
<dbReference type="SUPFAM" id="SSF54928">
    <property type="entry name" value="RNA-binding domain, RBD"/>
    <property type="match status" value="1"/>
</dbReference>
<dbReference type="SMART" id="SM00360">
    <property type="entry name" value="RRM"/>
    <property type="match status" value="1"/>
</dbReference>
<dbReference type="InterPro" id="IPR026896">
    <property type="entry name" value="CSTF_C"/>
</dbReference>
<dbReference type="Pfam" id="PF14304">
    <property type="entry name" value="CSTF_C"/>
    <property type="match status" value="1"/>
</dbReference>
<feature type="domain" description="RRM" evidence="5">
    <location>
        <begin position="8"/>
        <end position="86"/>
    </location>
</feature>
<dbReference type="Gene3D" id="1.25.40.630">
    <property type="match status" value="1"/>
</dbReference>
<dbReference type="FunCoup" id="A0A1Y1YXE9">
    <property type="interactions" value="396"/>
</dbReference>